<dbReference type="NCBIfam" id="TIGR00732">
    <property type="entry name" value="dprA"/>
    <property type="match status" value="1"/>
</dbReference>
<name>A0A840DDN9_9MICO</name>
<reference evidence="3" key="1">
    <citation type="submission" date="2020-08" db="EMBL/GenBank/DDBJ databases">
        <title>Sequencing the genomes of 1000 actinobacteria strains.</title>
        <authorList>
            <person name="Klenk H.-P."/>
        </authorList>
    </citation>
    <scope>NUCLEOTIDE SEQUENCE [LARGE SCALE GENOMIC DNA]</scope>
    <source>
        <strain evidence="3">DSM 27064</strain>
    </source>
</reference>
<dbReference type="GO" id="GO:0009294">
    <property type="term" value="P:DNA-mediated transformation"/>
    <property type="evidence" value="ECO:0007669"/>
    <property type="project" value="InterPro"/>
</dbReference>
<dbReference type="InterPro" id="IPR057666">
    <property type="entry name" value="DrpA_SLOG"/>
</dbReference>
<dbReference type="RefSeq" id="WP_183304071.1">
    <property type="nucleotide sequence ID" value="NZ_JACIFD010000001.1"/>
</dbReference>
<dbReference type="EMBL" id="JACIFD010000001">
    <property type="protein sequence ID" value="MBB4070760.1"/>
    <property type="molecule type" value="Genomic_DNA"/>
</dbReference>
<sequence>MKTPQEKTVSAVAWSQQPQAAAVTDSITALAAEYGEQLRRLGDFEAQHLEVLVARMLWNVLAEPGDRLAGRLIAAYGAKTALGVALQRLSWKQLCTQYPTLRQLEISPSSFKAGQERWAARIKGSNLTAMFTALLSSALTAKLQVLMPEAASWPTQLDDLEDCAPLLLWYQGEAAALRRRSLAVVGARSSSEYGITVTEHFTRQAVAAGYMICSGAAFGIDAVAHRTALQAGGVTVAILAGGMSKPYPRAHLQLLAEIVAAGGAVVSEMPPHYAPTRWRFLQRNRLIAALSEAVLVTEASTRSGSINTAGHAAQLGRGLGAVPGNITSYGSQGCHKLLLEYSAELICSTAQLQQLLGFAGTNEAAPTGGDRDKSLHLRVLDALPLRGCVTSERVAAKAGISSEECENALAELELLGKVKLVENATGQSWKLHCEA</sequence>
<organism evidence="3 4">
    <name type="scientific">Canibacter oris</name>
    <dbReference type="NCBI Taxonomy" id="1365628"/>
    <lineage>
        <taxon>Bacteria</taxon>
        <taxon>Bacillati</taxon>
        <taxon>Actinomycetota</taxon>
        <taxon>Actinomycetes</taxon>
        <taxon>Micrococcales</taxon>
        <taxon>Microbacteriaceae</taxon>
        <taxon>Canibacter</taxon>
    </lineage>
</organism>
<dbReference type="Proteomes" id="UP000571183">
    <property type="component" value="Unassembled WGS sequence"/>
</dbReference>
<dbReference type="AlphaFoldDB" id="A0A840DDN9"/>
<evidence type="ECO:0000259" key="2">
    <source>
        <dbReference type="Pfam" id="PF02481"/>
    </source>
</evidence>
<dbReference type="SUPFAM" id="SSF102405">
    <property type="entry name" value="MCP/YpsA-like"/>
    <property type="match status" value="1"/>
</dbReference>
<feature type="domain" description="Smf/DprA SLOG" evidence="2">
    <location>
        <begin position="145"/>
        <end position="353"/>
    </location>
</feature>
<dbReference type="PANTHER" id="PTHR43022">
    <property type="entry name" value="PROTEIN SMF"/>
    <property type="match status" value="1"/>
</dbReference>
<gene>
    <name evidence="3" type="ORF">F5897_000036</name>
</gene>
<proteinExistence type="inferred from homology"/>
<evidence type="ECO:0000313" key="3">
    <source>
        <dbReference type="EMBL" id="MBB4070760.1"/>
    </source>
</evidence>
<keyword evidence="4" id="KW-1185">Reference proteome</keyword>
<accession>A0A840DDN9</accession>
<evidence type="ECO:0000256" key="1">
    <source>
        <dbReference type="ARBA" id="ARBA00006525"/>
    </source>
</evidence>
<dbReference type="PANTHER" id="PTHR43022:SF1">
    <property type="entry name" value="PROTEIN SMF"/>
    <property type="match status" value="1"/>
</dbReference>
<evidence type="ECO:0000313" key="4">
    <source>
        <dbReference type="Proteomes" id="UP000571183"/>
    </source>
</evidence>
<comment type="similarity">
    <text evidence="1">Belongs to the DprA/Smf family.</text>
</comment>
<dbReference type="Pfam" id="PF02481">
    <property type="entry name" value="DNA_processg_A"/>
    <property type="match status" value="1"/>
</dbReference>
<dbReference type="Gene3D" id="3.40.50.450">
    <property type="match status" value="1"/>
</dbReference>
<protein>
    <submittedName>
        <fullName evidence="3">DNA processing protein</fullName>
    </submittedName>
</protein>
<dbReference type="InterPro" id="IPR003488">
    <property type="entry name" value="DprA"/>
</dbReference>
<comment type="caution">
    <text evidence="3">The sequence shown here is derived from an EMBL/GenBank/DDBJ whole genome shotgun (WGS) entry which is preliminary data.</text>
</comment>